<dbReference type="PANTHER" id="PTHR30290">
    <property type="entry name" value="PERIPLASMIC BINDING COMPONENT OF ABC TRANSPORTER"/>
    <property type="match status" value="1"/>
</dbReference>
<dbReference type="Gene3D" id="3.10.105.10">
    <property type="entry name" value="Dipeptide-binding Protein, Domain 3"/>
    <property type="match status" value="1"/>
</dbReference>
<keyword evidence="2" id="KW-0813">Transport</keyword>
<dbReference type="GO" id="GO:0015833">
    <property type="term" value="P:peptide transport"/>
    <property type="evidence" value="ECO:0007669"/>
    <property type="project" value="TreeGrafter"/>
</dbReference>
<dbReference type="AlphaFoldDB" id="A0A381SH00"/>
<dbReference type="InterPro" id="IPR039424">
    <property type="entry name" value="SBP_5"/>
</dbReference>
<dbReference type="GO" id="GO:1904680">
    <property type="term" value="F:peptide transmembrane transporter activity"/>
    <property type="evidence" value="ECO:0007669"/>
    <property type="project" value="TreeGrafter"/>
</dbReference>
<evidence type="ECO:0000259" key="4">
    <source>
        <dbReference type="Pfam" id="PF00496"/>
    </source>
</evidence>
<feature type="domain" description="Solute-binding protein family 5" evidence="4">
    <location>
        <begin position="313"/>
        <end position="535"/>
    </location>
</feature>
<dbReference type="EMBL" id="UINC01003018">
    <property type="protein sequence ID" value="SVA02568.1"/>
    <property type="molecule type" value="Genomic_DNA"/>
</dbReference>
<dbReference type="Gene3D" id="3.40.190.10">
    <property type="entry name" value="Periplasmic binding protein-like II"/>
    <property type="match status" value="1"/>
</dbReference>
<dbReference type="PANTHER" id="PTHR30290:SF9">
    <property type="entry name" value="OLIGOPEPTIDE-BINDING PROTEIN APPA"/>
    <property type="match status" value="1"/>
</dbReference>
<protein>
    <recommendedName>
        <fullName evidence="4">Solute-binding protein family 5 domain-containing protein</fullName>
    </recommendedName>
</protein>
<evidence type="ECO:0000256" key="3">
    <source>
        <dbReference type="ARBA" id="ARBA00022729"/>
    </source>
</evidence>
<keyword evidence="3" id="KW-0732">Signal</keyword>
<comment type="similarity">
    <text evidence="1">Belongs to the bacterial solute-binding protein 5 family.</text>
</comment>
<proteinExistence type="inferred from homology"/>
<dbReference type="InterPro" id="IPR000914">
    <property type="entry name" value="SBP_5_dom"/>
</dbReference>
<organism evidence="5">
    <name type="scientific">marine metagenome</name>
    <dbReference type="NCBI Taxonomy" id="408172"/>
    <lineage>
        <taxon>unclassified sequences</taxon>
        <taxon>metagenomes</taxon>
        <taxon>ecological metagenomes</taxon>
    </lineage>
</organism>
<gene>
    <name evidence="5" type="ORF">METZ01_LOCUS55422</name>
</gene>
<dbReference type="SUPFAM" id="SSF53850">
    <property type="entry name" value="Periplasmic binding protein-like II"/>
    <property type="match status" value="2"/>
</dbReference>
<accession>A0A381SH00</accession>
<sequence>MNMFKVVALSTLMLIASMELWAQPANSNPLSDLRVRQAIAYAIDMDTIAATLLEGMAIAADSRIPNGPFKAPGLNQYKYNPDKSRQLLKQANWDSSQVLDLVYYYGDQLTADLMTAVQAYLADVGIQMTFRKLEGDVGAQLNSVPKDAKNGPSAVIYNLGYGAKAALALQEYYNDFRCGRNPQVPCDDKIDALVDGINGTADIEKQKKAFFAIERYMNEMLWDYPLYYQQLFVYENKRVNRNGGDYGNAQYNYRTNIVDWTVPPNKDGKMVLYSNTGPEEFFYHPWWDPGMMLPQKVLLDRLIVADGSLTPKYPGMAKHYHLSDDGKTLNFVIYDGLTWHDGSPLTVEDIRWSVEFSVKTPVLGSVFRTTFESLKGVKAYKDGSASHISGITTKGKTSITFEFEKLDPNSLMTFSQWPPLPKKHLQDADPNKFQQHPYFQRPIGSGPYKIKKVEMNDYVVMVPFDGFHGGRAKIDEIVCYPSMDNDPDVIKNARAGKLDVGFTKNVADVMSLQKMDHMRVIPVDIPYTRILWINQYPMK</sequence>
<evidence type="ECO:0000256" key="1">
    <source>
        <dbReference type="ARBA" id="ARBA00005695"/>
    </source>
</evidence>
<evidence type="ECO:0000256" key="2">
    <source>
        <dbReference type="ARBA" id="ARBA00022448"/>
    </source>
</evidence>
<feature type="domain" description="Solute-binding protein family 5" evidence="4">
    <location>
        <begin position="26"/>
        <end position="142"/>
    </location>
</feature>
<name>A0A381SH00_9ZZZZ</name>
<dbReference type="Pfam" id="PF00496">
    <property type="entry name" value="SBP_bac_5"/>
    <property type="match status" value="2"/>
</dbReference>
<evidence type="ECO:0000313" key="5">
    <source>
        <dbReference type="EMBL" id="SVA02568.1"/>
    </source>
</evidence>
<reference evidence="5" key="1">
    <citation type="submission" date="2018-05" db="EMBL/GenBank/DDBJ databases">
        <authorList>
            <person name="Lanie J.A."/>
            <person name="Ng W.-L."/>
            <person name="Kazmierczak K.M."/>
            <person name="Andrzejewski T.M."/>
            <person name="Davidsen T.M."/>
            <person name="Wayne K.J."/>
            <person name="Tettelin H."/>
            <person name="Glass J.I."/>
            <person name="Rusch D."/>
            <person name="Podicherti R."/>
            <person name="Tsui H.-C.T."/>
            <person name="Winkler M.E."/>
        </authorList>
    </citation>
    <scope>NUCLEOTIDE SEQUENCE</scope>
</reference>